<feature type="region of interest" description="Disordered" evidence="2">
    <location>
        <begin position="271"/>
        <end position="298"/>
    </location>
</feature>
<keyword evidence="1" id="KW-0175">Coiled coil</keyword>
<keyword evidence="3" id="KW-1133">Transmembrane helix</keyword>
<feature type="compositionally biased region" description="Polar residues" evidence="2">
    <location>
        <begin position="364"/>
        <end position="391"/>
    </location>
</feature>
<feature type="transmembrane region" description="Helical" evidence="3">
    <location>
        <begin position="1710"/>
        <end position="1729"/>
    </location>
</feature>
<feature type="region of interest" description="Disordered" evidence="2">
    <location>
        <begin position="602"/>
        <end position="621"/>
    </location>
</feature>
<feature type="compositionally biased region" description="Low complexity" evidence="2">
    <location>
        <begin position="1438"/>
        <end position="1451"/>
    </location>
</feature>
<dbReference type="Proteomes" id="UP001189429">
    <property type="component" value="Unassembled WGS sequence"/>
</dbReference>
<name>A0ABN9XX33_9DINO</name>
<keyword evidence="3" id="KW-0472">Membrane</keyword>
<gene>
    <name evidence="4" type="ORF">PCOR1329_LOCUS79310</name>
</gene>
<evidence type="ECO:0000256" key="1">
    <source>
        <dbReference type="SAM" id="Coils"/>
    </source>
</evidence>
<evidence type="ECO:0000313" key="4">
    <source>
        <dbReference type="EMBL" id="CAK0902820.1"/>
    </source>
</evidence>
<feature type="coiled-coil region" evidence="1">
    <location>
        <begin position="5"/>
        <end position="32"/>
    </location>
</feature>
<dbReference type="EMBL" id="CAUYUJ010021124">
    <property type="protein sequence ID" value="CAK0902820.1"/>
    <property type="molecule type" value="Genomic_DNA"/>
</dbReference>
<keyword evidence="5" id="KW-1185">Reference proteome</keyword>
<proteinExistence type="predicted"/>
<evidence type="ECO:0000256" key="2">
    <source>
        <dbReference type="SAM" id="MobiDB-lite"/>
    </source>
</evidence>
<evidence type="ECO:0008006" key="6">
    <source>
        <dbReference type="Google" id="ProtNLM"/>
    </source>
</evidence>
<evidence type="ECO:0000256" key="3">
    <source>
        <dbReference type="SAM" id="Phobius"/>
    </source>
</evidence>
<organism evidence="4 5">
    <name type="scientific">Prorocentrum cordatum</name>
    <dbReference type="NCBI Taxonomy" id="2364126"/>
    <lineage>
        <taxon>Eukaryota</taxon>
        <taxon>Sar</taxon>
        <taxon>Alveolata</taxon>
        <taxon>Dinophyceae</taxon>
        <taxon>Prorocentrales</taxon>
        <taxon>Prorocentraceae</taxon>
        <taxon>Prorocentrum</taxon>
    </lineage>
</organism>
<feature type="compositionally biased region" description="Polar residues" evidence="2">
    <location>
        <begin position="1065"/>
        <end position="1078"/>
    </location>
</feature>
<feature type="compositionally biased region" description="Pro residues" evidence="2">
    <location>
        <begin position="1025"/>
        <end position="1041"/>
    </location>
</feature>
<feature type="region of interest" description="Disordered" evidence="2">
    <location>
        <begin position="329"/>
        <end position="391"/>
    </location>
</feature>
<feature type="compositionally biased region" description="Low complexity" evidence="2">
    <location>
        <begin position="602"/>
        <end position="615"/>
    </location>
</feature>
<feature type="compositionally biased region" description="Basic and acidic residues" evidence="2">
    <location>
        <begin position="1085"/>
        <end position="1097"/>
    </location>
</feature>
<keyword evidence="3" id="KW-0812">Transmembrane</keyword>
<feature type="region of interest" description="Disordered" evidence="2">
    <location>
        <begin position="1434"/>
        <end position="1455"/>
    </location>
</feature>
<comment type="caution">
    <text evidence="4">The sequence shown here is derived from an EMBL/GenBank/DDBJ whole genome shotgun (WGS) entry which is preliminary data.</text>
</comment>
<accession>A0ABN9XX33</accession>
<feature type="region of interest" description="Disordered" evidence="2">
    <location>
        <begin position="1014"/>
        <end position="1108"/>
    </location>
</feature>
<evidence type="ECO:0000313" key="5">
    <source>
        <dbReference type="Proteomes" id="UP001189429"/>
    </source>
</evidence>
<feature type="compositionally biased region" description="Basic and acidic residues" evidence="2">
    <location>
        <begin position="329"/>
        <end position="343"/>
    </location>
</feature>
<reference evidence="4" key="1">
    <citation type="submission" date="2023-10" db="EMBL/GenBank/DDBJ databases">
        <authorList>
            <person name="Chen Y."/>
            <person name="Shah S."/>
            <person name="Dougan E. K."/>
            <person name="Thang M."/>
            <person name="Chan C."/>
        </authorList>
    </citation>
    <scope>NUCLEOTIDE SEQUENCE [LARGE SCALE GENOMIC DNA]</scope>
</reference>
<dbReference type="CDD" id="cd09272">
    <property type="entry name" value="RNase_HI_RT_Ty1"/>
    <property type="match status" value="1"/>
</dbReference>
<protein>
    <recommendedName>
        <fullName evidence="6">Copia protein</fullName>
    </recommendedName>
</protein>
<sequence length="1865" mass="203828">MEQQVQLQAQQIAELRDLLQRQSQELQRMAAAQPAAPAQAAAPVPPAGPRRMEGILDSKIVGKVKQFDGQRSSWKTFEFHWKAYLVANDFRFRKMFQAIEDEPDVAMLVNDVGSVNNPDFEPLSSQLYFMLVLAMPEDSTGESILSNTPEGEGALAWKKLLNEYSPNAPGNIVGQFRKILGTVFPKDADIVTEIMKLDKEIARYEKASGETVSANVSRGILLGALSEEPDLQKHLFRNLRSLPTYADMRAEVVNALAAQRSVSDDAMEIGALKGGKSKGGKAKGGKDGKGKKGKGYDSQNAEKWCSYCEKPNHVRSECRKKAADDRRRDAEEAATKAKHDKKDRQKQRRAQAKAGALSAGTAPSLPTTGTLPTAMPTNPGATGTGPSCAASSASTIPVGLRALTSSSDATSSTLNTKFVFGLEAIEAEERHASIAAVSHKPKDAIMIDSGAQISAMPSQMVYDAGYTIQRSKIHELHAIDGSKVPHHGRTDVKIRRGDAVLQLGMEVADIEYPVLSTDAITRRGQSVLHSPMGDWIVDAPMLPPDGAEVIKLKKERSACYLEFDELLKDGQNAEQSKVMAALRPQELEDSVGILAAARKTLAPTTAPTSSSGALPRALGPDPSENVTLKAKELMRPGQPTAQERRAHAAHHLPFRPWCPVCVMGRGRERPHPKQQDSPELDADQVPIVEMDFFFAATDDIAKKYTMLHGFVAKRIPRDERRTMIPVLNIVDGRSNAMGTLMTNKMVGQYKTLYVAKLIDSWGHTTVVLLTDGEPAIVAIAEDVKKHRSHGTIVRKAAAHSHQSMGRVEGANSLAAGLLRTFRFALEKRLEVTIDADHPILPFVTNAIGWYVTRFQPREHGGSSYKFLFGKEYDGEVAEIGEQVWYRIAGRVASGQGKFEARFAKGVWAGKSEFDDQHLVVDLQRGLLKVRTVRRMPEEFRWSEDLLRQISVTPWDPAPARAKEIARPKGLYITERMIDRHGPTSECLKCSTGRGQHSDACRQRFEHIVQEELERRLKTEGASPATPAPPGVEPGSPVPESAPGPSQRSHPEDRAPGTPRPGAQVQEATADQPPRSSVGNIPDTPMDTKEDTTRKHQVEAAGSEGQGGKRQRIELLGCACRLCLIHAARAVEAPSAVVAGLYSMWAGGLDDEVESPQMVHYDYYSGEPLDEDLYQEGRRDELEAMKEYGVYTEIPISQCQPGGKHVRGFPIAHMKGDKVRWRFVATEVNDKHREDNHQGTPPLMVIRLIISLAASKSDADGVRRRLLRVWDVRKAFFNADLDELVYVHPGWELCPKGFCWVLHKAMNGTRKASQLWGETSKAAIDDAGGKPLKGTAGTYYFENLVGDGMGATMCCHGDDFLAEGHRDTLDAIGNFLEANFEVTESESIGPGYPGELNYLKRIVGYTSELPETRMPGFYWSADPKHVEELIRWGHKSGSKAAPTPGTKATGAGMRNAPDPLPVAEAKSTSSAAGLSLYVSSDRPDAMFSSKTIMQHVSKPNVLMNARLHRLCRYYEGAPRLLWCYELQDLPEVLRVDADADWASTTSLFRTSTSGGVVRFGGHTVEAFAVSQATQALSSGESEFYAIGSGAARGLQAKHFLGEVGVTVRLVVASDSAAGRGICQRHGVGKVRHLELRYLWLQDRVRLRQLELIKEATTEMVADILTKYVEAETLFKHMATMNLRLVPLGAVVVSALLPTVRGQETVEGAKGAPWLLIVMALSIALLSFLVGCCAGARAGSTAVCYERPETLSDDSAAPEQTASDGDARVQLVLSRLTVPDLRAIARANKIGLGVGYVRKQRLIEMIISAGASPTCEQAERLESVCAILSKAGLSCFVQPRLLFTKQGLESHLVLLETACTPLRKISD</sequence>